<dbReference type="Gene3D" id="4.10.410.10">
    <property type="entry name" value="Pancreatic trypsin inhibitor Kunitz domain"/>
    <property type="match status" value="1"/>
</dbReference>
<feature type="signal peptide" evidence="1">
    <location>
        <begin position="1"/>
        <end position="31"/>
    </location>
</feature>
<dbReference type="Pfam" id="PF00014">
    <property type="entry name" value="Kunitz_BPTI"/>
    <property type="match status" value="1"/>
</dbReference>
<protein>
    <submittedName>
        <fullName evidence="3">Pancreatic trypsin inhibitor</fullName>
    </submittedName>
</protein>
<dbReference type="SUPFAM" id="SSF57362">
    <property type="entry name" value="BPTI-like"/>
    <property type="match status" value="1"/>
</dbReference>
<dbReference type="CDD" id="cd00109">
    <property type="entry name" value="Kunitz-type"/>
    <property type="match status" value="1"/>
</dbReference>
<dbReference type="SMART" id="SM00131">
    <property type="entry name" value="KU"/>
    <property type="match status" value="1"/>
</dbReference>
<evidence type="ECO:0000259" key="2">
    <source>
        <dbReference type="PROSITE" id="PS50279"/>
    </source>
</evidence>
<dbReference type="EMBL" id="GFPF01000598">
    <property type="protein sequence ID" value="MAA11744.1"/>
    <property type="molecule type" value="Transcribed_RNA"/>
</dbReference>
<feature type="domain" description="BPTI/Kunitz inhibitor" evidence="2">
    <location>
        <begin position="37"/>
        <end position="90"/>
    </location>
</feature>
<dbReference type="InterPro" id="IPR036880">
    <property type="entry name" value="Kunitz_BPTI_sf"/>
</dbReference>
<proteinExistence type="predicted"/>
<evidence type="ECO:0000256" key="1">
    <source>
        <dbReference type="SAM" id="SignalP"/>
    </source>
</evidence>
<name>A0A224YCQ2_9ACAR</name>
<dbReference type="GO" id="GO:0004867">
    <property type="term" value="F:serine-type endopeptidase inhibitor activity"/>
    <property type="evidence" value="ECO:0007669"/>
    <property type="project" value="InterPro"/>
</dbReference>
<evidence type="ECO:0000313" key="3">
    <source>
        <dbReference type="EMBL" id="MAA11744.1"/>
    </source>
</evidence>
<dbReference type="AlphaFoldDB" id="A0A224YCQ2"/>
<dbReference type="InterPro" id="IPR002223">
    <property type="entry name" value="Kunitz_BPTI"/>
</dbReference>
<sequence length="105" mass="11612">MPTKNFAARYCVHICLLMILLARSMTAYVHGIDIGNCNSPPPNELPCKDGSPKLMWFFNSSTECCYSYNYSGCGNGVNKFPDPESCMAICNPPTYTLEDSLPSLE</sequence>
<reference evidence="3" key="1">
    <citation type="journal article" date="2017" name="Parasit. Vectors">
        <title>Sialotranscriptomics of Rhipicephalus zambeziensis reveals intricate expression profiles of secretory proteins and suggests tight temporal transcriptional regulation during blood-feeding.</title>
        <authorList>
            <person name="de Castro M.H."/>
            <person name="de Klerk D."/>
            <person name="Pienaar R."/>
            <person name="Rees D.J.G."/>
            <person name="Mans B.J."/>
        </authorList>
    </citation>
    <scope>NUCLEOTIDE SEQUENCE</scope>
    <source>
        <tissue evidence="3">Salivary glands</tissue>
    </source>
</reference>
<keyword evidence="1" id="KW-0732">Signal</keyword>
<accession>A0A224YCQ2</accession>
<organism evidence="3">
    <name type="scientific">Rhipicephalus zambeziensis</name>
    <dbReference type="NCBI Taxonomy" id="60191"/>
    <lineage>
        <taxon>Eukaryota</taxon>
        <taxon>Metazoa</taxon>
        <taxon>Ecdysozoa</taxon>
        <taxon>Arthropoda</taxon>
        <taxon>Chelicerata</taxon>
        <taxon>Arachnida</taxon>
        <taxon>Acari</taxon>
        <taxon>Parasitiformes</taxon>
        <taxon>Ixodida</taxon>
        <taxon>Ixodoidea</taxon>
        <taxon>Ixodidae</taxon>
        <taxon>Rhipicephalinae</taxon>
        <taxon>Rhipicephalus</taxon>
        <taxon>Rhipicephalus</taxon>
    </lineage>
</organism>
<dbReference type="PROSITE" id="PS50279">
    <property type="entry name" value="BPTI_KUNITZ_2"/>
    <property type="match status" value="1"/>
</dbReference>
<feature type="chain" id="PRO_5013188950" evidence="1">
    <location>
        <begin position="32"/>
        <end position="105"/>
    </location>
</feature>